<sequence>MKSGHSARMPEENSPRRTPQKIPYQDLPHLVNADGQYLFCRGLVFVVHGAGEHCCRYDDLAKMLTGIDFFVFAHDHGECHWKKTLC</sequence>
<feature type="domain" description="Serine aminopeptidase S33" evidence="2">
    <location>
        <begin position="41"/>
        <end position="76"/>
    </location>
</feature>
<evidence type="ECO:0000313" key="3">
    <source>
        <dbReference type="Proteomes" id="UP000695026"/>
    </source>
</evidence>
<gene>
    <name evidence="4" type="primary">LOC103050521</name>
</gene>
<dbReference type="Proteomes" id="UP000695026">
    <property type="component" value="Unplaced"/>
</dbReference>
<dbReference type="Gene3D" id="3.40.50.1820">
    <property type="entry name" value="alpha/beta hydrolase"/>
    <property type="match status" value="1"/>
</dbReference>
<protein>
    <submittedName>
        <fullName evidence="4">Monoglyceride lipase-like isoform X2</fullName>
    </submittedName>
</protein>
<dbReference type="InterPro" id="IPR029058">
    <property type="entry name" value="AB_hydrolase_fold"/>
</dbReference>
<evidence type="ECO:0000313" key="4">
    <source>
        <dbReference type="RefSeq" id="XP_025032026.1"/>
    </source>
</evidence>
<name>A0A9F5JEN0_PYTBI</name>
<accession>A0A9F5JEN0</accession>
<proteinExistence type="predicted"/>
<dbReference type="AlphaFoldDB" id="A0A9F5JEN0"/>
<evidence type="ECO:0000259" key="2">
    <source>
        <dbReference type="Pfam" id="PF12146"/>
    </source>
</evidence>
<dbReference type="Pfam" id="PF12146">
    <property type="entry name" value="Hydrolase_4"/>
    <property type="match status" value="1"/>
</dbReference>
<evidence type="ECO:0000256" key="1">
    <source>
        <dbReference type="SAM" id="MobiDB-lite"/>
    </source>
</evidence>
<keyword evidence="3" id="KW-1185">Reference proteome</keyword>
<dbReference type="GeneID" id="103050521"/>
<feature type="region of interest" description="Disordered" evidence="1">
    <location>
        <begin position="1"/>
        <end position="22"/>
    </location>
</feature>
<dbReference type="InterPro" id="IPR022742">
    <property type="entry name" value="Hydrolase_4"/>
</dbReference>
<organism evidence="3 4">
    <name type="scientific">Python bivittatus</name>
    <name type="common">Burmese python</name>
    <name type="synonym">Python molurus bivittatus</name>
    <dbReference type="NCBI Taxonomy" id="176946"/>
    <lineage>
        <taxon>Eukaryota</taxon>
        <taxon>Metazoa</taxon>
        <taxon>Chordata</taxon>
        <taxon>Craniata</taxon>
        <taxon>Vertebrata</taxon>
        <taxon>Euteleostomi</taxon>
        <taxon>Lepidosauria</taxon>
        <taxon>Squamata</taxon>
        <taxon>Bifurcata</taxon>
        <taxon>Unidentata</taxon>
        <taxon>Episquamata</taxon>
        <taxon>Toxicofera</taxon>
        <taxon>Serpentes</taxon>
        <taxon>Henophidia</taxon>
        <taxon>Pythonidae</taxon>
        <taxon>Python</taxon>
    </lineage>
</organism>
<dbReference type="RefSeq" id="XP_025032026.1">
    <property type="nucleotide sequence ID" value="XM_025176258.1"/>
</dbReference>
<reference evidence="4" key="1">
    <citation type="submission" date="2025-08" db="UniProtKB">
        <authorList>
            <consortium name="RefSeq"/>
        </authorList>
    </citation>
    <scope>IDENTIFICATION</scope>
    <source>
        <tissue evidence="4">Liver</tissue>
    </source>
</reference>